<dbReference type="Pfam" id="PF20238">
    <property type="entry name" value="BIM1-like_dom"/>
    <property type="match status" value="1"/>
</dbReference>
<dbReference type="Proteomes" id="UP001498398">
    <property type="component" value="Unassembled WGS sequence"/>
</dbReference>
<evidence type="ECO:0000259" key="2">
    <source>
        <dbReference type="Pfam" id="PF20238"/>
    </source>
</evidence>
<feature type="signal peptide" evidence="1">
    <location>
        <begin position="1"/>
        <end position="18"/>
    </location>
</feature>
<reference evidence="3 4" key="1">
    <citation type="submission" date="2024-01" db="EMBL/GenBank/DDBJ databases">
        <title>A draft genome for the cacao thread blight pathogen Marasmiellus scandens.</title>
        <authorList>
            <person name="Baruah I.K."/>
            <person name="Leung J."/>
            <person name="Bukari Y."/>
            <person name="Amoako-Attah I."/>
            <person name="Meinhardt L.W."/>
            <person name="Bailey B.A."/>
            <person name="Cohen S.P."/>
        </authorList>
    </citation>
    <scope>NUCLEOTIDE SEQUENCE [LARGE SCALE GENOMIC DNA]</scope>
    <source>
        <strain evidence="3 4">GH-19</strain>
    </source>
</reference>
<keyword evidence="1" id="KW-0732">Signal</keyword>
<comment type="caution">
    <text evidence="3">The sequence shown here is derived from an EMBL/GenBank/DDBJ whole genome shotgun (WGS) entry which is preliminary data.</text>
</comment>
<gene>
    <name evidence="3" type="ORF">VKT23_019497</name>
</gene>
<dbReference type="InterPro" id="IPR046530">
    <property type="entry name" value="BIM1-like_dom"/>
</dbReference>
<name>A0ABR1INJ5_9AGAR</name>
<evidence type="ECO:0000313" key="3">
    <source>
        <dbReference type="EMBL" id="KAK7435799.1"/>
    </source>
</evidence>
<evidence type="ECO:0000256" key="1">
    <source>
        <dbReference type="SAM" id="SignalP"/>
    </source>
</evidence>
<organism evidence="3 4">
    <name type="scientific">Marasmiellus scandens</name>
    <dbReference type="NCBI Taxonomy" id="2682957"/>
    <lineage>
        <taxon>Eukaryota</taxon>
        <taxon>Fungi</taxon>
        <taxon>Dikarya</taxon>
        <taxon>Basidiomycota</taxon>
        <taxon>Agaricomycotina</taxon>
        <taxon>Agaricomycetes</taxon>
        <taxon>Agaricomycetidae</taxon>
        <taxon>Agaricales</taxon>
        <taxon>Marasmiineae</taxon>
        <taxon>Omphalotaceae</taxon>
        <taxon>Marasmiellus</taxon>
    </lineage>
</organism>
<feature type="chain" id="PRO_5045515998" description="Copper acquisition factor BIM1-like domain-containing protein" evidence="1">
    <location>
        <begin position="19"/>
        <end position="178"/>
    </location>
</feature>
<proteinExistence type="predicted"/>
<sequence length="178" mass="19852">MRLPSILLPLLVVQTVAAAHASFSVHYPWATRRDADDIRSDLSDFRPFCGVPFRNPQPFAAYQTTFLSFSGHPGDLVSVRYTRSRTAHNRHEFPISIASNVPISPTGQLCFDIQMSTPLVEKEHGIFLFEAVDPSTGMIAGYHCVDVYMVDDDDAKSEDHPAMCARNNDTLIPMPDEL</sequence>
<accession>A0ABR1INJ5</accession>
<feature type="domain" description="Copper acquisition factor BIM1-like" evidence="2">
    <location>
        <begin position="21"/>
        <end position="165"/>
    </location>
</feature>
<keyword evidence="4" id="KW-1185">Reference proteome</keyword>
<dbReference type="EMBL" id="JBANRG010000102">
    <property type="protein sequence ID" value="KAK7435799.1"/>
    <property type="molecule type" value="Genomic_DNA"/>
</dbReference>
<evidence type="ECO:0000313" key="4">
    <source>
        <dbReference type="Proteomes" id="UP001498398"/>
    </source>
</evidence>
<protein>
    <recommendedName>
        <fullName evidence="2">Copper acquisition factor BIM1-like domain-containing protein</fullName>
    </recommendedName>
</protein>